<sequence length="337" mass="36374">MGIKPGFALRGLAVAGFLLPAAAAAQETLLDGLDYPWDIEAAAEAIYITEKAGTIGVFDGQRFTRMPVRTSAPILNDKGGGLLGLALRPDFAESRRAVAYQHMGTPEARSNRVIEIELDGGGWRETRVLLDAIPGHPLYNGGRLAFGPDGMLYVTTGWTENRERPQDLQSLAGKILRLTPEGAVPADNPWPGSPVWSLGHRNPQGLAWDADGQLYAAEHGQSGHDEVNRIERGANYGWPLIEGDETRDGMRAPLVHSGGRTWAPSGLAWDGDHLVLASLRAGSVLRIGTDGSQRGAIDLGARIRDVLVLGDHIYAITTTRSPRRDGVSDDRMIRISR</sequence>
<feature type="signal peptide" evidence="1">
    <location>
        <begin position="1"/>
        <end position="25"/>
    </location>
</feature>
<protein>
    <submittedName>
        <fullName evidence="3">PQQ-dependent sugar dehydrogenase</fullName>
    </submittedName>
</protein>
<comment type="caution">
    <text evidence="3">The sequence shown here is derived from an EMBL/GenBank/DDBJ whole genome shotgun (WGS) entry which is preliminary data.</text>
</comment>
<evidence type="ECO:0000259" key="2">
    <source>
        <dbReference type="Pfam" id="PF07995"/>
    </source>
</evidence>
<evidence type="ECO:0000313" key="4">
    <source>
        <dbReference type="Proteomes" id="UP001243757"/>
    </source>
</evidence>
<dbReference type="EMBL" id="JASNJD010000007">
    <property type="protein sequence ID" value="MDK3018379.1"/>
    <property type="molecule type" value="Genomic_DNA"/>
</dbReference>
<name>A0ABT7F1B2_9RHOB</name>
<dbReference type="RefSeq" id="WP_284481192.1">
    <property type="nucleotide sequence ID" value="NZ_JASNJD010000007.1"/>
</dbReference>
<proteinExistence type="predicted"/>
<evidence type="ECO:0000313" key="3">
    <source>
        <dbReference type="EMBL" id="MDK3018379.1"/>
    </source>
</evidence>
<accession>A0ABT7F1B2</accession>
<dbReference type="Pfam" id="PF07995">
    <property type="entry name" value="GSDH"/>
    <property type="match status" value="1"/>
</dbReference>
<dbReference type="InterPro" id="IPR011041">
    <property type="entry name" value="Quinoprot_gluc/sorb_DH_b-prop"/>
</dbReference>
<dbReference type="Proteomes" id="UP001243757">
    <property type="component" value="Unassembled WGS sequence"/>
</dbReference>
<keyword evidence="1" id="KW-0732">Signal</keyword>
<feature type="domain" description="Glucose/Sorbosone dehydrogenase" evidence="2">
    <location>
        <begin position="33"/>
        <end position="318"/>
    </location>
</feature>
<organism evidence="3 4">
    <name type="scientific">Pseudodonghicola flavimaris</name>
    <dbReference type="NCBI Taxonomy" id="3050036"/>
    <lineage>
        <taxon>Bacteria</taxon>
        <taxon>Pseudomonadati</taxon>
        <taxon>Pseudomonadota</taxon>
        <taxon>Alphaproteobacteria</taxon>
        <taxon>Rhodobacterales</taxon>
        <taxon>Paracoccaceae</taxon>
        <taxon>Pseudodonghicola</taxon>
    </lineage>
</organism>
<dbReference type="InterPro" id="IPR012938">
    <property type="entry name" value="Glc/Sorbosone_DH"/>
</dbReference>
<dbReference type="PANTHER" id="PTHR19328:SF13">
    <property type="entry name" value="HIPL1 PROTEIN"/>
    <property type="match status" value="1"/>
</dbReference>
<feature type="chain" id="PRO_5046037939" evidence="1">
    <location>
        <begin position="26"/>
        <end position="337"/>
    </location>
</feature>
<dbReference type="SUPFAM" id="SSF50952">
    <property type="entry name" value="Soluble quinoprotein glucose dehydrogenase"/>
    <property type="match status" value="1"/>
</dbReference>
<reference evidence="3 4" key="1">
    <citation type="submission" date="2023-05" db="EMBL/GenBank/DDBJ databases">
        <title>Pseudodonghicola sp. nov.</title>
        <authorList>
            <person name="Huang J."/>
        </authorList>
    </citation>
    <scope>NUCLEOTIDE SEQUENCE [LARGE SCALE GENOMIC DNA]</scope>
    <source>
        <strain evidence="3 4">IC7</strain>
    </source>
</reference>
<keyword evidence="4" id="KW-1185">Reference proteome</keyword>
<dbReference type="InterPro" id="IPR011042">
    <property type="entry name" value="6-blade_b-propeller_TolB-like"/>
</dbReference>
<evidence type="ECO:0000256" key="1">
    <source>
        <dbReference type="SAM" id="SignalP"/>
    </source>
</evidence>
<gene>
    <name evidence="3" type="ORF">QO033_11885</name>
</gene>
<dbReference type="PANTHER" id="PTHR19328">
    <property type="entry name" value="HEDGEHOG-INTERACTING PROTEIN"/>
    <property type="match status" value="1"/>
</dbReference>
<dbReference type="Gene3D" id="2.120.10.30">
    <property type="entry name" value="TolB, C-terminal domain"/>
    <property type="match status" value="1"/>
</dbReference>